<reference evidence="2 3" key="1">
    <citation type="submission" date="2017-12" db="EMBL/GenBank/DDBJ databases">
        <title>Comparative genomics of Botrytis spp.</title>
        <authorList>
            <person name="Valero-Jimenez C.A."/>
            <person name="Tapia P."/>
            <person name="Veloso J."/>
            <person name="Silva-Moreno E."/>
            <person name="Staats M."/>
            <person name="Valdes J.H."/>
            <person name="Van Kan J.A.L."/>
        </authorList>
    </citation>
    <scope>NUCLEOTIDE SEQUENCE [LARGE SCALE GENOMIC DNA]</scope>
    <source>
        <strain evidence="2 3">MUCL435</strain>
    </source>
</reference>
<feature type="region of interest" description="Disordered" evidence="1">
    <location>
        <begin position="208"/>
        <end position="227"/>
    </location>
</feature>
<protein>
    <submittedName>
        <fullName evidence="2">Uncharacterized protein</fullName>
    </submittedName>
</protein>
<evidence type="ECO:0000313" key="2">
    <source>
        <dbReference type="EMBL" id="THV49250.1"/>
    </source>
</evidence>
<dbReference type="Proteomes" id="UP000308671">
    <property type="component" value="Unassembled WGS sequence"/>
</dbReference>
<proteinExistence type="predicted"/>
<dbReference type="EMBL" id="PQXL01000204">
    <property type="protein sequence ID" value="THV49250.1"/>
    <property type="molecule type" value="Genomic_DNA"/>
</dbReference>
<keyword evidence="3" id="KW-1185">Reference proteome</keyword>
<accession>A0A4S8QWB6</accession>
<gene>
    <name evidence="2" type="ORF">BGAL_0204g00040</name>
</gene>
<dbReference type="AlphaFoldDB" id="A0A4S8QWB6"/>
<feature type="compositionally biased region" description="Basic residues" evidence="1">
    <location>
        <begin position="212"/>
        <end position="223"/>
    </location>
</feature>
<evidence type="ECO:0000256" key="1">
    <source>
        <dbReference type="SAM" id="MobiDB-lite"/>
    </source>
</evidence>
<comment type="caution">
    <text evidence="2">The sequence shown here is derived from an EMBL/GenBank/DDBJ whole genome shotgun (WGS) entry which is preliminary data.</text>
</comment>
<dbReference type="OrthoDB" id="3557839at2759"/>
<organism evidence="2 3">
    <name type="scientific">Botrytis galanthina</name>
    <dbReference type="NCBI Taxonomy" id="278940"/>
    <lineage>
        <taxon>Eukaryota</taxon>
        <taxon>Fungi</taxon>
        <taxon>Dikarya</taxon>
        <taxon>Ascomycota</taxon>
        <taxon>Pezizomycotina</taxon>
        <taxon>Leotiomycetes</taxon>
        <taxon>Helotiales</taxon>
        <taxon>Sclerotiniaceae</taxon>
        <taxon>Botrytis</taxon>
    </lineage>
</organism>
<sequence length="271" mass="30770">MADTIMQDTVMRDADMQEIDVQDTVMQDTVMQDTTTQDTTTQDTTTQDTVVINLARKIARMKKLKKNGVKVVSEEEVLPQDRKGTWRPTEISYLLHLYTINSNNISRTENGSIYYGNGVVATFVRDMTTESLKHTLGGSLHASDPWYPRIYTHKSIADKVRKLIHEEDDLAAELEAELNAHYGIVPDPVANQPHRFAVERRRRALAKELKQKQKQKPKPKPKQKPGVIIVEEALQEAERVLGKVLVQNANQALRLEFKKGKKPVITDKTDA</sequence>
<evidence type="ECO:0000313" key="3">
    <source>
        <dbReference type="Proteomes" id="UP000308671"/>
    </source>
</evidence>
<name>A0A4S8QWB6_9HELO</name>